<evidence type="ECO:0000259" key="2">
    <source>
        <dbReference type="Pfam" id="PF07678"/>
    </source>
</evidence>
<dbReference type="InterPro" id="IPR008930">
    <property type="entry name" value="Terpenoid_cyclase/PrenylTrfase"/>
</dbReference>
<sequence>MISFKKHECRSFSVSGYQRQLSYQLSGGSFSPFRWNSPPSVWLTAFCARGLPPSHFPGMGAIPLHRSRGHPRGRSLAPASAEFRGGLLRAPALPLRQEDEPHVESHQRPCQVSQHLPHGTRPHHASGSQRSPWGKCGQAIKFVFFRNIADRFV</sequence>
<evidence type="ECO:0000256" key="1">
    <source>
        <dbReference type="SAM" id="MobiDB-lite"/>
    </source>
</evidence>
<dbReference type="EMBL" id="BMAO01035498">
    <property type="protein sequence ID" value="GFR04076.1"/>
    <property type="molecule type" value="Genomic_DNA"/>
</dbReference>
<reference evidence="3" key="1">
    <citation type="submission" date="2020-07" db="EMBL/GenBank/DDBJ databases">
        <title>Multicomponent nature underlies the extraordinary mechanical properties of spider dragline silk.</title>
        <authorList>
            <person name="Kono N."/>
            <person name="Nakamura H."/>
            <person name="Mori M."/>
            <person name="Yoshida Y."/>
            <person name="Ohtoshi R."/>
            <person name="Malay A.D."/>
            <person name="Moran D.A.P."/>
            <person name="Tomita M."/>
            <person name="Numata K."/>
            <person name="Arakawa K."/>
        </authorList>
    </citation>
    <scope>NUCLEOTIDE SEQUENCE</scope>
</reference>
<feature type="region of interest" description="Disordered" evidence="1">
    <location>
        <begin position="97"/>
        <end position="132"/>
    </location>
</feature>
<dbReference type="SUPFAM" id="SSF48239">
    <property type="entry name" value="Terpenoid cyclases/Protein prenyltransferases"/>
    <property type="match status" value="1"/>
</dbReference>
<dbReference type="Pfam" id="PF07678">
    <property type="entry name" value="TED_complement"/>
    <property type="match status" value="1"/>
</dbReference>
<proteinExistence type="predicted"/>
<name>A0A8X6LAW7_TRICU</name>
<feature type="domain" description="Alpha-macroglobulin-like TED" evidence="2">
    <location>
        <begin position="14"/>
        <end position="51"/>
    </location>
</feature>
<dbReference type="AlphaFoldDB" id="A0A8X6LAW7"/>
<evidence type="ECO:0000313" key="3">
    <source>
        <dbReference type="EMBL" id="GFR04076.1"/>
    </source>
</evidence>
<dbReference type="GO" id="GO:0005615">
    <property type="term" value="C:extracellular space"/>
    <property type="evidence" value="ECO:0007669"/>
    <property type="project" value="InterPro"/>
</dbReference>
<gene>
    <name evidence="3" type="ORF">TNCT_88441</name>
</gene>
<dbReference type="InterPro" id="IPR011626">
    <property type="entry name" value="Alpha-macroglobulin_TED"/>
</dbReference>
<dbReference type="OrthoDB" id="6470190at2759"/>
<dbReference type="Proteomes" id="UP000887116">
    <property type="component" value="Unassembled WGS sequence"/>
</dbReference>
<organism evidence="3 4">
    <name type="scientific">Trichonephila clavata</name>
    <name type="common">Joro spider</name>
    <name type="synonym">Nephila clavata</name>
    <dbReference type="NCBI Taxonomy" id="2740835"/>
    <lineage>
        <taxon>Eukaryota</taxon>
        <taxon>Metazoa</taxon>
        <taxon>Ecdysozoa</taxon>
        <taxon>Arthropoda</taxon>
        <taxon>Chelicerata</taxon>
        <taxon>Arachnida</taxon>
        <taxon>Araneae</taxon>
        <taxon>Araneomorphae</taxon>
        <taxon>Entelegynae</taxon>
        <taxon>Araneoidea</taxon>
        <taxon>Nephilidae</taxon>
        <taxon>Trichonephila</taxon>
    </lineage>
</organism>
<keyword evidence="4" id="KW-1185">Reference proteome</keyword>
<protein>
    <recommendedName>
        <fullName evidence="2">Alpha-macroglobulin-like TED domain-containing protein</fullName>
    </recommendedName>
</protein>
<feature type="compositionally biased region" description="Basic and acidic residues" evidence="1">
    <location>
        <begin position="97"/>
        <end position="107"/>
    </location>
</feature>
<evidence type="ECO:0000313" key="4">
    <source>
        <dbReference type="Proteomes" id="UP000887116"/>
    </source>
</evidence>
<accession>A0A8X6LAW7</accession>
<comment type="caution">
    <text evidence="3">The sequence shown here is derived from an EMBL/GenBank/DDBJ whole genome shotgun (WGS) entry which is preliminary data.</text>
</comment>
<dbReference type="Gene3D" id="1.50.10.20">
    <property type="match status" value="1"/>
</dbReference>